<evidence type="ECO:0000256" key="8">
    <source>
        <dbReference type="SAM" id="Phobius"/>
    </source>
</evidence>
<evidence type="ECO:0000256" key="5">
    <source>
        <dbReference type="ARBA" id="ARBA00022989"/>
    </source>
</evidence>
<feature type="transmembrane region" description="Helical" evidence="8">
    <location>
        <begin position="98"/>
        <end position="115"/>
    </location>
</feature>
<feature type="transmembrane region" description="Helical" evidence="8">
    <location>
        <begin position="60"/>
        <end position="77"/>
    </location>
</feature>
<comment type="subcellular location">
    <subcellularLocation>
        <location evidence="1">Cell membrane</location>
        <topology evidence="1">Multi-pass membrane protein</topology>
    </subcellularLocation>
</comment>
<accession>A0A1X7CAM6</accession>
<feature type="transmembrane region" description="Helical" evidence="8">
    <location>
        <begin position="26"/>
        <end position="54"/>
    </location>
</feature>
<keyword evidence="11" id="KW-1185">Reference proteome</keyword>
<evidence type="ECO:0000256" key="2">
    <source>
        <dbReference type="ARBA" id="ARBA00022448"/>
    </source>
</evidence>
<keyword evidence="2" id="KW-0813">Transport</keyword>
<feature type="region of interest" description="Disordered" evidence="7">
    <location>
        <begin position="143"/>
        <end position="163"/>
    </location>
</feature>
<evidence type="ECO:0000256" key="7">
    <source>
        <dbReference type="SAM" id="MobiDB-lite"/>
    </source>
</evidence>
<evidence type="ECO:0000256" key="1">
    <source>
        <dbReference type="ARBA" id="ARBA00004651"/>
    </source>
</evidence>
<dbReference type="SUPFAM" id="SSF103473">
    <property type="entry name" value="MFS general substrate transporter"/>
    <property type="match status" value="1"/>
</dbReference>
<dbReference type="AlphaFoldDB" id="A0A1X7CAM6"/>
<gene>
    <name evidence="10" type="ORF">SAMN06296028_10252</name>
</gene>
<evidence type="ECO:0000256" key="4">
    <source>
        <dbReference type="ARBA" id="ARBA00022692"/>
    </source>
</evidence>
<name>A0A1X7CAM6_9MICC</name>
<evidence type="ECO:0000256" key="3">
    <source>
        <dbReference type="ARBA" id="ARBA00022475"/>
    </source>
</evidence>
<evidence type="ECO:0000259" key="9">
    <source>
        <dbReference type="PROSITE" id="PS50850"/>
    </source>
</evidence>
<dbReference type="Proteomes" id="UP000192929">
    <property type="component" value="Unassembled WGS sequence"/>
</dbReference>
<keyword evidence="5 8" id="KW-1133">Transmembrane helix</keyword>
<keyword evidence="3" id="KW-1003">Cell membrane</keyword>
<dbReference type="InterPro" id="IPR036259">
    <property type="entry name" value="MFS_trans_sf"/>
</dbReference>
<protein>
    <submittedName>
        <fullName evidence="10">Sugar transporter</fullName>
    </submittedName>
</protein>
<feature type="domain" description="Major facilitator superfamily (MFS) profile" evidence="9">
    <location>
        <begin position="26"/>
        <end position="186"/>
    </location>
</feature>
<reference evidence="11" key="1">
    <citation type="submission" date="2017-04" db="EMBL/GenBank/DDBJ databases">
        <authorList>
            <person name="Varghese N."/>
            <person name="Submissions S."/>
        </authorList>
    </citation>
    <scope>NUCLEOTIDE SEQUENCE [LARGE SCALE GENOMIC DNA]</scope>
    <source>
        <strain evidence="11">NIO-1021</strain>
    </source>
</reference>
<dbReference type="EMBL" id="FXAC01000002">
    <property type="protein sequence ID" value="SME92840.1"/>
    <property type="molecule type" value="Genomic_DNA"/>
</dbReference>
<keyword evidence="4 8" id="KW-0812">Transmembrane</keyword>
<evidence type="ECO:0000256" key="6">
    <source>
        <dbReference type="ARBA" id="ARBA00023136"/>
    </source>
</evidence>
<dbReference type="PANTHER" id="PTHR43045:SF1">
    <property type="entry name" value="SHIKIMATE TRANSPORTER"/>
    <property type="match status" value="1"/>
</dbReference>
<dbReference type="GO" id="GO:0005886">
    <property type="term" value="C:plasma membrane"/>
    <property type="evidence" value="ECO:0007669"/>
    <property type="project" value="UniProtKB-SubCell"/>
</dbReference>
<dbReference type="GO" id="GO:0022857">
    <property type="term" value="F:transmembrane transporter activity"/>
    <property type="evidence" value="ECO:0007669"/>
    <property type="project" value="InterPro"/>
</dbReference>
<evidence type="ECO:0000313" key="10">
    <source>
        <dbReference type="EMBL" id="SME92840.1"/>
    </source>
</evidence>
<keyword evidence="10" id="KW-0762">Sugar transport</keyword>
<evidence type="ECO:0000313" key="11">
    <source>
        <dbReference type="Proteomes" id="UP000192929"/>
    </source>
</evidence>
<dbReference type="Gene3D" id="1.20.1250.20">
    <property type="entry name" value="MFS general substrate transporter like domains"/>
    <property type="match status" value="1"/>
</dbReference>
<dbReference type="InterPro" id="IPR005828">
    <property type="entry name" value="MFS_sugar_transport-like"/>
</dbReference>
<dbReference type="Pfam" id="PF00083">
    <property type="entry name" value="Sugar_tr"/>
    <property type="match status" value="1"/>
</dbReference>
<organism evidence="10 11">
    <name type="scientific">Kocuria marina subsp. indica</name>
    <dbReference type="NCBI Taxonomy" id="1049583"/>
    <lineage>
        <taxon>Bacteria</taxon>
        <taxon>Bacillati</taxon>
        <taxon>Actinomycetota</taxon>
        <taxon>Actinomycetes</taxon>
        <taxon>Micrococcales</taxon>
        <taxon>Micrococcaceae</taxon>
        <taxon>Kocuria</taxon>
    </lineage>
</organism>
<dbReference type="InterPro" id="IPR020846">
    <property type="entry name" value="MFS_dom"/>
</dbReference>
<dbReference type="PANTHER" id="PTHR43045">
    <property type="entry name" value="SHIKIMATE TRANSPORTER"/>
    <property type="match status" value="1"/>
</dbReference>
<proteinExistence type="predicted"/>
<sequence length="186" mass="19875">MSSTTAPGTELRSMDRRSQDREARRVILSSYLGSTIEYYDFLLSASALVFPHVFFQDLDPVAGVIASYGTFAAGYLARPLGGAIFGHFGDKLGRKKMLILPMFVMGIGSTLIGLIPSSASIGSWGAILLILLRVFQGIPASAGVHSDDDDAHSGPRAPTLPGEVRTELGGRRRILTISISNPCDYG</sequence>
<keyword evidence="6 8" id="KW-0472">Membrane</keyword>
<dbReference type="PROSITE" id="PS50850">
    <property type="entry name" value="MFS"/>
    <property type="match status" value="1"/>
</dbReference>